<dbReference type="PROSITE" id="PS00109">
    <property type="entry name" value="PROTEIN_KINASE_TYR"/>
    <property type="match status" value="1"/>
</dbReference>
<dbReference type="InterPro" id="IPR051681">
    <property type="entry name" value="Ser/Thr_Kinases-Pseudokinases"/>
</dbReference>
<dbReference type="InterPro" id="IPR000719">
    <property type="entry name" value="Prot_kinase_dom"/>
</dbReference>
<dbReference type="GO" id="GO:0005524">
    <property type="term" value="F:ATP binding"/>
    <property type="evidence" value="ECO:0007669"/>
    <property type="project" value="InterPro"/>
</dbReference>
<dbReference type="GO" id="GO:0004674">
    <property type="term" value="F:protein serine/threonine kinase activity"/>
    <property type="evidence" value="ECO:0007669"/>
    <property type="project" value="TreeGrafter"/>
</dbReference>
<dbReference type="PANTHER" id="PTHR44329">
    <property type="entry name" value="SERINE/THREONINE-PROTEIN KINASE TNNI3K-RELATED"/>
    <property type="match status" value="1"/>
</dbReference>
<reference evidence="2 3" key="1">
    <citation type="submission" date="2016-08" db="EMBL/GenBank/DDBJ databases">
        <authorList>
            <consortium name="Lentinula edodes genome sequencing consortium"/>
            <person name="Sakamoto Y."/>
            <person name="Nakade K."/>
            <person name="Sato S."/>
            <person name="Yoshida Y."/>
            <person name="Miyazaki K."/>
            <person name="Natsume S."/>
            <person name="Konno N."/>
        </authorList>
    </citation>
    <scope>NUCLEOTIDE SEQUENCE [LARGE SCALE GENOMIC DNA]</scope>
    <source>
        <strain evidence="2 3">NBRC 111202</strain>
    </source>
</reference>
<protein>
    <submittedName>
        <fullName evidence="2">Kinase-like protein</fullName>
    </submittedName>
</protein>
<dbReference type="AlphaFoldDB" id="A0A1Q3ECM4"/>
<dbReference type="EMBL" id="BDGU01000218">
    <property type="protein sequence ID" value="GAW04957.1"/>
    <property type="molecule type" value="Genomic_DNA"/>
</dbReference>
<comment type="caution">
    <text evidence="2">The sequence shown here is derived from an EMBL/GenBank/DDBJ whole genome shotgun (WGS) entry which is preliminary data.</text>
</comment>
<dbReference type="InterPro" id="IPR011009">
    <property type="entry name" value="Kinase-like_dom_sf"/>
</dbReference>
<sequence length="303" mass="34114">MNKPIECLLHRDRALLAEYANVCLESLPDKCNAWSSTYRGLHKGRSICVKVWRGEGLVLPSQERTGFFRKLEREVLAWQVLSHPNIGAVHGLLFTLNNLPSVVTPYYPNGDINSYVSNNPCIDLKALVLGVATGLRFLHHLNPPISHGDVRGCNVFITDDGVPVLSEIGLSLLPTPPDWTIPSDDGTRWMAPEVMDPRSISSSNFDCLTTPMSDVYSFGMMMLEVYTGKVPFYTRRFYGRVVLDIMRGMRPSRPKVEACASLTDEIWHTIESCWAQDPLQRPTTESITSWLQLIIRSESAEYL</sequence>
<name>A0A1Q3ECM4_LENED</name>
<dbReference type="PIRSF" id="PIRSF000654">
    <property type="entry name" value="Integrin-linked_kinase"/>
    <property type="match status" value="1"/>
</dbReference>
<dbReference type="Pfam" id="PF07714">
    <property type="entry name" value="PK_Tyr_Ser-Thr"/>
    <property type="match status" value="1"/>
</dbReference>
<dbReference type="Proteomes" id="UP000188533">
    <property type="component" value="Unassembled WGS sequence"/>
</dbReference>
<evidence type="ECO:0000313" key="2">
    <source>
        <dbReference type="EMBL" id="GAW04957.1"/>
    </source>
</evidence>
<keyword evidence="3" id="KW-1185">Reference proteome</keyword>
<proteinExistence type="predicted"/>
<feature type="domain" description="Protein kinase" evidence="1">
    <location>
        <begin position="1"/>
        <end position="291"/>
    </location>
</feature>
<keyword evidence="2" id="KW-0808">Transferase</keyword>
<dbReference type="SUPFAM" id="SSF56112">
    <property type="entry name" value="Protein kinase-like (PK-like)"/>
    <property type="match status" value="1"/>
</dbReference>
<keyword evidence="2" id="KW-0418">Kinase</keyword>
<evidence type="ECO:0000313" key="3">
    <source>
        <dbReference type="Proteomes" id="UP000188533"/>
    </source>
</evidence>
<dbReference type="InterPro" id="IPR008266">
    <property type="entry name" value="Tyr_kinase_AS"/>
</dbReference>
<reference evidence="2 3" key="2">
    <citation type="submission" date="2017-02" db="EMBL/GenBank/DDBJ databases">
        <title>A genome survey and senescence transcriptome analysis in Lentinula edodes.</title>
        <authorList>
            <person name="Sakamoto Y."/>
            <person name="Nakade K."/>
            <person name="Sato S."/>
            <person name="Yoshida Y."/>
            <person name="Miyazaki K."/>
            <person name="Natsume S."/>
            <person name="Konno N."/>
        </authorList>
    </citation>
    <scope>NUCLEOTIDE SEQUENCE [LARGE SCALE GENOMIC DNA]</scope>
    <source>
        <strain evidence="2 3">NBRC 111202</strain>
    </source>
</reference>
<accession>A0A1Q3ECM4</accession>
<gene>
    <name evidence="2" type="ORF">LENED_006782</name>
</gene>
<organism evidence="2 3">
    <name type="scientific">Lentinula edodes</name>
    <name type="common">Shiitake mushroom</name>
    <name type="synonym">Lentinus edodes</name>
    <dbReference type="NCBI Taxonomy" id="5353"/>
    <lineage>
        <taxon>Eukaryota</taxon>
        <taxon>Fungi</taxon>
        <taxon>Dikarya</taxon>
        <taxon>Basidiomycota</taxon>
        <taxon>Agaricomycotina</taxon>
        <taxon>Agaricomycetes</taxon>
        <taxon>Agaricomycetidae</taxon>
        <taxon>Agaricales</taxon>
        <taxon>Marasmiineae</taxon>
        <taxon>Omphalotaceae</taxon>
        <taxon>Lentinula</taxon>
    </lineage>
</organism>
<dbReference type="PROSITE" id="PS50011">
    <property type="entry name" value="PROTEIN_KINASE_DOM"/>
    <property type="match status" value="1"/>
</dbReference>
<dbReference type="Gene3D" id="1.10.510.10">
    <property type="entry name" value="Transferase(Phosphotransferase) domain 1"/>
    <property type="match status" value="1"/>
</dbReference>
<dbReference type="InterPro" id="IPR001245">
    <property type="entry name" value="Ser-Thr/Tyr_kinase_cat_dom"/>
</dbReference>
<dbReference type="STRING" id="5353.A0A1Q3ECM4"/>
<evidence type="ECO:0000259" key="1">
    <source>
        <dbReference type="PROSITE" id="PS50011"/>
    </source>
</evidence>